<gene>
    <name evidence="2" type="ORF">FSPOR_4561</name>
</gene>
<protein>
    <submittedName>
        <fullName evidence="2">Uncharacterized protein</fullName>
    </submittedName>
</protein>
<dbReference type="AlphaFoldDB" id="A0A395SBB0"/>
<sequence length="75" mass="8551">MATAKNNVEEGLLKLADWTEVQEQRRSAPQGQASVDEDLDKILAERRAARARKEKEKEEKGEEVVVAVKEEEEEE</sequence>
<accession>A0A395SBB0</accession>
<name>A0A395SBB0_FUSSP</name>
<dbReference type="EMBL" id="PXOF01000060">
    <property type="protein sequence ID" value="RGP69457.1"/>
    <property type="molecule type" value="Genomic_DNA"/>
</dbReference>
<dbReference type="Proteomes" id="UP000266152">
    <property type="component" value="Unassembled WGS sequence"/>
</dbReference>
<feature type="compositionally biased region" description="Basic and acidic residues" evidence="1">
    <location>
        <begin position="51"/>
        <end position="63"/>
    </location>
</feature>
<organism evidence="2 3">
    <name type="scientific">Fusarium sporotrichioides</name>
    <dbReference type="NCBI Taxonomy" id="5514"/>
    <lineage>
        <taxon>Eukaryota</taxon>
        <taxon>Fungi</taxon>
        <taxon>Dikarya</taxon>
        <taxon>Ascomycota</taxon>
        <taxon>Pezizomycotina</taxon>
        <taxon>Sordariomycetes</taxon>
        <taxon>Hypocreomycetidae</taxon>
        <taxon>Hypocreales</taxon>
        <taxon>Nectriaceae</taxon>
        <taxon>Fusarium</taxon>
    </lineage>
</organism>
<keyword evidence="3" id="KW-1185">Reference proteome</keyword>
<reference evidence="2 3" key="1">
    <citation type="journal article" date="2018" name="PLoS Pathog.">
        <title>Evolution of structural diversity of trichothecenes, a family of toxins produced by plant pathogenic and entomopathogenic fungi.</title>
        <authorList>
            <person name="Proctor R.H."/>
            <person name="McCormick S.P."/>
            <person name="Kim H.S."/>
            <person name="Cardoza R.E."/>
            <person name="Stanley A.M."/>
            <person name="Lindo L."/>
            <person name="Kelly A."/>
            <person name="Brown D.W."/>
            <person name="Lee T."/>
            <person name="Vaughan M.M."/>
            <person name="Alexander N.J."/>
            <person name="Busman M."/>
            <person name="Gutierrez S."/>
        </authorList>
    </citation>
    <scope>NUCLEOTIDE SEQUENCE [LARGE SCALE GENOMIC DNA]</scope>
    <source>
        <strain evidence="2 3">NRRL 3299</strain>
    </source>
</reference>
<proteinExistence type="predicted"/>
<evidence type="ECO:0000313" key="2">
    <source>
        <dbReference type="EMBL" id="RGP69457.1"/>
    </source>
</evidence>
<evidence type="ECO:0000256" key="1">
    <source>
        <dbReference type="SAM" id="MobiDB-lite"/>
    </source>
</evidence>
<feature type="region of interest" description="Disordered" evidence="1">
    <location>
        <begin position="51"/>
        <end position="75"/>
    </location>
</feature>
<comment type="caution">
    <text evidence="2">The sequence shown here is derived from an EMBL/GenBank/DDBJ whole genome shotgun (WGS) entry which is preliminary data.</text>
</comment>
<evidence type="ECO:0000313" key="3">
    <source>
        <dbReference type="Proteomes" id="UP000266152"/>
    </source>
</evidence>